<keyword evidence="1" id="KW-1133">Transmembrane helix</keyword>
<dbReference type="AlphaFoldDB" id="A0A9W7NIQ4"/>
<reference evidence="3 4" key="1">
    <citation type="submission" date="2018-07" db="EMBL/GenBank/DDBJ databases">
        <title>Genome sequence of Azospirillum sp. ATCC 49961.</title>
        <authorList>
            <person name="Sant'Anna F.H."/>
            <person name="Baldani J.I."/>
            <person name="Zilli J.E."/>
            <person name="Reis V.M."/>
            <person name="Hartmann A."/>
            <person name="Cruz L."/>
            <person name="de Souza E.M."/>
            <person name="de Oliveira Pedrosa F."/>
            <person name="Passaglia L.M.P."/>
        </authorList>
    </citation>
    <scope>NUCLEOTIDE SEQUENCE [LARGE SCALE GENOMIC DNA]</scope>
    <source>
        <strain evidence="3 4">ATCC 49961</strain>
    </source>
</reference>
<comment type="caution">
    <text evidence="3">The sequence shown here is derived from an EMBL/GenBank/DDBJ whole genome shotgun (WGS) entry which is preliminary data.</text>
</comment>
<dbReference type="OrthoDB" id="7187254at2"/>
<dbReference type="Proteomes" id="UP000480854">
    <property type="component" value="Unassembled WGS sequence"/>
</dbReference>
<keyword evidence="4" id="KW-1185">Reference proteome</keyword>
<dbReference type="InterPro" id="IPR027383">
    <property type="entry name" value="Znf_put"/>
</dbReference>
<evidence type="ECO:0000313" key="4">
    <source>
        <dbReference type="Proteomes" id="UP000480854"/>
    </source>
</evidence>
<feature type="transmembrane region" description="Helical" evidence="1">
    <location>
        <begin position="89"/>
        <end position="111"/>
    </location>
</feature>
<evidence type="ECO:0000256" key="1">
    <source>
        <dbReference type="SAM" id="Phobius"/>
    </source>
</evidence>
<proteinExistence type="predicted"/>
<dbReference type="Pfam" id="PF13490">
    <property type="entry name" value="zf-HC2"/>
    <property type="match status" value="1"/>
</dbReference>
<dbReference type="RefSeq" id="WP_149469829.1">
    <property type="nucleotide sequence ID" value="NZ_QOKW01000011.1"/>
</dbReference>
<accession>A0A9W7NIQ4</accession>
<sequence length="272" mass="29139">MGRDPVNIGPDADLHLYMDGEMDAARRIAFEAHLAGNPALAAKLHDYLHQREMLKLGLDMMAAAPPRTTESLASRLWRRLHLDRATRRLAPLAAAVLLMTGGWSLAVWVGAERSGPERVLADKAEEVPAFAGEAAQAHSKAVALTTLQSAAVPADIALVLALAQAQPGRAGGMTVELPAVDPNLTLVRASFIPWNNGAALQFVYREADGELLTLFVAAGDTTLDGALHTVERDSLRLVYWRAGMVAYTVTGSKADGDLMTVAKRMADSVRRS</sequence>
<gene>
    <name evidence="3" type="ORF">DS843_15630</name>
</gene>
<feature type="domain" description="Putative zinc-finger" evidence="2">
    <location>
        <begin position="13"/>
        <end position="36"/>
    </location>
</feature>
<evidence type="ECO:0000313" key="3">
    <source>
        <dbReference type="EMBL" id="KAA0679796.1"/>
    </source>
</evidence>
<dbReference type="EMBL" id="QOKW01000011">
    <property type="protein sequence ID" value="KAA0679796.1"/>
    <property type="molecule type" value="Genomic_DNA"/>
</dbReference>
<keyword evidence="1" id="KW-0472">Membrane</keyword>
<evidence type="ECO:0000259" key="2">
    <source>
        <dbReference type="Pfam" id="PF13490"/>
    </source>
</evidence>
<organism evidence="3 4">
    <name type="scientific">Roseomonas genomospecies 6</name>
    <dbReference type="NCBI Taxonomy" id="214106"/>
    <lineage>
        <taxon>Bacteria</taxon>
        <taxon>Pseudomonadati</taxon>
        <taxon>Pseudomonadota</taxon>
        <taxon>Alphaproteobacteria</taxon>
        <taxon>Acetobacterales</taxon>
        <taxon>Roseomonadaceae</taxon>
        <taxon>Roseomonas</taxon>
    </lineage>
</organism>
<keyword evidence="1" id="KW-0812">Transmembrane</keyword>
<name>A0A9W7NIQ4_9PROT</name>
<protein>
    <recommendedName>
        <fullName evidence="2">Putative zinc-finger domain-containing protein</fullName>
    </recommendedName>
</protein>